<dbReference type="AlphaFoldDB" id="A0A6G1ICW2"/>
<organism evidence="2 3">
    <name type="scientific">Lentithecium fluviatile CBS 122367</name>
    <dbReference type="NCBI Taxonomy" id="1168545"/>
    <lineage>
        <taxon>Eukaryota</taxon>
        <taxon>Fungi</taxon>
        <taxon>Dikarya</taxon>
        <taxon>Ascomycota</taxon>
        <taxon>Pezizomycotina</taxon>
        <taxon>Dothideomycetes</taxon>
        <taxon>Pleosporomycetidae</taxon>
        <taxon>Pleosporales</taxon>
        <taxon>Massarineae</taxon>
        <taxon>Lentitheciaceae</taxon>
        <taxon>Lentithecium</taxon>
    </lineage>
</organism>
<proteinExistence type="predicted"/>
<evidence type="ECO:0000313" key="3">
    <source>
        <dbReference type="Proteomes" id="UP000799291"/>
    </source>
</evidence>
<name>A0A6G1ICW2_9PLEO</name>
<accession>A0A6G1ICW2</accession>
<evidence type="ECO:0000313" key="2">
    <source>
        <dbReference type="EMBL" id="KAF2675749.1"/>
    </source>
</evidence>
<evidence type="ECO:0000256" key="1">
    <source>
        <dbReference type="SAM" id="SignalP"/>
    </source>
</evidence>
<keyword evidence="1" id="KW-0732">Signal</keyword>
<protein>
    <recommendedName>
        <fullName evidence="4">Secreted protein</fullName>
    </recommendedName>
</protein>
<sequence length="72" mass="7913">MSIVGCARLAVVSILVPAVGPVPGTWSGPLMISSGVCWKLRSQRISALRPQWQHRRLFKTVHTEKLSASQTM</sequence>
<dbReference type="Proteomes" id="UP000799291">
    <property type="component" value="Unassembled WGS sequence"/>
</dbReference>
<evidence type="ECO:0008006" key="4">
    <source>
        <dbReference type="Google" id="ProtNLM"/>
    </source>
</evidence>
<dbReference type="EMBL" id="MU005650">
    <property type="protein sequence ID" value="KAF2675749.1"/>
    <property type="molecule type" value="Genomic_DNA"/>
</dbReference>
<feature type="signal peptide" evidence="1">
    <location>
        <begin position="1"/>
        <end position="21"/>
    </location>
</feature>
<keyword evidence="3" id="KW-1185">Reference proteome</keyword>
<gene>
    <name evidence="2" type="ORF">K458DRAFT_206182</name>
</gene>
<feature type="chain" id="PRO_5026285488" description="Secreted protein" evidence="1">
    <location>
        <begin position="22"/>
        <end position="72"/>
    </location>
</feature>
<reference evidence="2" key="1">
    <citation type="journal article" date="2020" name="Stud. Mycol.">
        <title>101 Dothideomycetes genomes: a test case for predicting lifestyles and emergence of pathogens.</title>
        <authorList>
            <person name="Haridas S."/>
            <person name="Albert R."/>
            <person name="Binder M."/>
            <person name="Bloem J."/>
            <person name="Labutti K."/>
            <person name="Salamov A."/>
            <person name="Andreopoulos B."/>
            <person name="Baker S."/>
            <person name="Barry K."/>
            <person name="Bills G."/>
            <person name="Bluhm B."/>
            <person name="Cannon C."/>
            <person name="Castanera R."/>
            <person name="Culley D."/>
            <person name="Daum C."/>
            <person name="Ezra D."/>
            <person name="Gonzalez J."/>
            <person name="Henrissat B."/>
            <person name="Kuo A."/>
            <person name="Liang C."/>
            <person name="Lipzen A."/>
            <person name="Lutzoni F."/>
            <person name="Magnuson J."/>
            <person name="Mondo S."/>
            <person name="Nolan M."/>
            <person name="Ohm R."/>
            <person name="Pangilinan J."/>
            <person name="Park H.-J."/>
            <person name="Ramirez L."/>
            <person name="Alfaro M."/>
            <person name="Sun H."/>
            <person name="Tritt A."/>
            <person name="Yoshinaga Y."/>
            <person name="Zwiers L.-H."/>
            <person name="Turgeon B."/>
            <person name="Goodwin S."/>
            <person name="Spatafora J."/>
            <person name="Crous P."/>
            <person name="Grigoriev I."/>
        </authorList>
    </citation>
    <scope>NUCLEOTIDE SEQUENCE</scope>
    <source>
        <strain evidence="2">CBS 122367</strain>
    </source>
</reference>